<evidence type="ECO:0000256" key="1">
    <source>
        <dbReference type="ARBA" id="ARBA00004651"/>
    </source>
</evidence>
<dbReference type="Proteomes" id="UP000705283">
    <property type="component" value="Unassembled WGS sequence"/>
</dbReference>
<dbReference type="Pfam" id="PF07690">
    <property type="entry name" value="MFS_1"/>
    <property type="match status" value="1"/>
</dbReference>
<dbReference type="AlphaFoldDB" id="A0AA41BXD7"/>
<dbReference type="RefSeq" id="WP_084982476.1">
    <property type="nucleotide sequence ID" value="NZ_CBCSCF010000003.1"/>
</dbReference>
<reference evidence="9" key="3">
    <citation type="submission" date="2020-11" db="EMBL/GenBank/DDBJ databases">
        <authorList>
            <person name="Lee S.D."/>
        </authorList>
    </citation>
    <scope>NUCLEOTIDE SEQUENCE</scope>
    <source>
        <strain evidence="9">SAP-2</strain>
    </source>
</reference>
<organism evidence="9 12">
    <name type="scientific">Rouxiella silvae</name>
    <dbReference type="NCBI Taxonomy" id="1646373"/>
    <lineage>
        <taxon>Bacteria</taxon>
        <taxon>Pseudomonadati</taxon>
        <taxon>Pseudomonadota</taxon>
        <taxon>Gammaproteobacteria</taxon>
        <taxon>Enterobacterales</taxon>
        <taxon>Yersiniaceae</taxon>
        <taxon>Rouxiella</taxon>
    </lineage>
</organism>
<reference evidence="10" key="1">
    <citation type="submission" date="2016-12" db="EMBL/GenBank/DDBJ databases">
        <authorList>
            <person name="Le Fleche-Mateos A."/>
        </authorList>
    </citation>
    <scope>NUCLEOTIDE SEQUENCE</scope>
    <source>
        <strain evidence="10">213</strain>
    </source>
</reference>
<evidence type="ECO:0000256" key="2">
    <source>
        <dbReference type="ARBA" id="ARBA00022448"/>
    </source>
</evidence>
<dbReference type="GO" id="GO:0022857">
    <property type="term" value="F:transmembrane transporter activity"/>
    <property type="evidence" value="ECO:0007669"/>
    <property type="project" value="InterPro"/>
</dbReference>
<feature type="transmembrane region" description="Helical" evidence="7">
    <location>
        <begin position="338"/>
        <end position="359"/>
    </location>
</feature>
<reference evidence="9" key="4">
    <citation type="submission" date="2022-09" db="EMBL/GenBank/DDBJ databases">
        <title>Rouxiella aceris sp. nov., isolated from tree sap and emended description of the genus Rhouxiella.</title>
        <authorList>
            <person name="Kim I.S."/>
        </authorList>
    </citation>
    <scope>NUCLEOTIDE SEQUENCE</scope>
    <source>
        <strain evidence="9">SAP-2</strain>
    </source>
</reference>
<evidence type="ECO:0000256" key="7">
    <source>
        <dbReference type="SAM" id="Phobius"/>
    </source>
</evidence>
<feature type="transmembrane region" description="Helical" evidence="7">
    <location>
        <begin position="247"/>
        <end position="269"/>
    </location>
</feature>
<sequence>MIRNSFLRPLFILDFILHFSRALTFTFFPIYLSHSLGFNPLLTGYALGGSLVVATLAGVYCGILVDRFTPLRALLLAILISVLVYAVLPASRQFTQVFILLVIIEVAFTTMHLSVKSLLTGLLPAEQRGAAYSISYTLINIAFCSAPILGITISQFAVRAPMWLSGGLSFISLLILLMFYRRYHAHLRVVRPQRGPKTSLKQTFKVLATDNRLQLFVLGGLFSALVYARFATYLSQYLGYVVSESEALRLITLIVSINAATVIMLQYVIGKRITHKNMVFSVMIGSGLLICGLLFYQVSELTIFWIIATVLFSLGEVIIVPSEFLFIDAIARDDMKGAYFGVQNISMLGGGANAILFGYLLDSHLARPSAIFYFLMLFAALGCALYLIGIRQKRAVTAVDKL</sequence>
<name>A0AA41BXD7_9GAMM</name>
<keyword evidence="4 7" id="KW-0812">Transmembrane</keyword>
<evidence type="ECO:0000313" key="12">
    <source>
        <dbReference type="Proteomes" id="UP000705283"/>
    </source>
</evidence>
<feature type="transmembrane region" description="Helical" evidence="7">
    <location>
        <begin position="371"/>
        <end position="388"/>
    </location>
</feature>
<dbReference type="InterPro" id="IPR011701">
    <property type="entry name" value="MFS"/>
</dbReference>
<dbReference type="GO" id="GO:0005886">
    <property type="term" value="C:plasma membrane"/>
    <property type="evidence" value="ECO:0007669"/>
    <property type="project" value="UniProtKB-SubCell"/>
</dbReference>
<feature type="domain" description="Major facilitator superfamily (MFS) profile" evidence="8">
    <location>
        <begin position="6"/>
        <end position="394"/>
    </location>
</feature>
<protein>
    <submittedName>
        <fullName evidence="9">MFS transporter</fullName>
    </submittedName>
</protein>
<evidence type="ECO:0000313" key="10">
    <source>
        <dbReference type="EMBL" id="ORJ22140.1"/>
    </source>
</evidence>
<dbReference type="InterPro" id="IPR020846">
    <property type="entry name" value="MFS_dom"/>
</dbReference>
<dbReference type="SUPFAM" id="SSF103473">
    <property type="entry name" value="MFS general substrate transporter"/>
    <property type="match status" value="1"/>
</dbReference>
<feature type="transmembrane region" description="Helical" evidence="7">
    <location>
        <begin position="302"/>
        <end position="326"/>
    </location>
</feature>
<keyword evidence="3" id="KW-1003">Cell membrane</keyword>
<feature type="transmembrane region" description="Helical" evidence="7">
    <location>
        <begin position="162"/>
        <end position="180"/>
    </location>
</feature>
<feature type="transmembrane region" description="Helical" evidence="7">
    <location>
        <begin position="136"/>
        <end position="156"/>
    </location>
</feature>
<dbReference type="Gene3D" id="1.20.1250.20">
    <property type="entry name" value="MFS general substrate transporter like domains"/>
    <property type="match status" value="1"/>
</dbReference>
<keyword evidence="5 7" id="KW-1133">Transmembrane helix</keyword>
<dbReference type="EMBL" id="JADMKS010000005">
    <property type="protein sequence ID" value="MBF6637814.1"/>
    <property type="molecule type" value="Genomic_DNA"/>
</dbReference>
<evidence type="ECO:0000256" key="4">
    <source>
        <dbReference type="ARBA" id="ARBA00022692"/>
    </source>
</evidence>
<feature type="transmembrane region" description="Helical" evidence="7">
    <location>
        <begin position="278"/>
        <end position="296"/>
    </location>
</feature>
<evidence type="ECO:0000256" key="5">
    <source>
        <dbReference type="ARBA" id="ARBA00022989"/>
    </source>
</evidence>
<comment type="subcellular location">
    <subcellularLocation>
        <location evidence="1">Cell membrane</location>
        <topology evidence="1">Multi-pass membrane protein</topology>
    </subcellularLocation>
</comment>
<dbReference type="InterPro" id="IPR036259">
    <property type="entry name" value="MFS_trans_sf"/>
</dbReference>
<reference evidence="10 11" key="2">
    <citation type="journal article" date="2017" name="Int. J. Syst. Evol. Microbiol.">
        <title>Rouxiella badensis sp. nov. and Rouxiella silvae sp. nov. isolated from peat bog soil in Germany and emendation of the genus description.</title>
        <authorList>
            <person name="Le Fleche-Mateos A."/>
            <person name="Kugler J.H."/>
            <person name="Hansen S.H."/>
            <person name="Syldatk C."/>
            <person name="Hausmann R."/>
            <person name="Lomprez F."/>
            <person name="Vandenbogaert M."/>
            <person name="Manuguerra J.C."/>
            <person name="Grimont P.A."/>
        </authorList>
    </citation>
    <scope>NUCLEOTIDE SEQUENCE [LARGE SCALE GENOMIC DNA]</scope>
    <source>
        <strain evidence="10 11">213</strain>
    </source>
</reference>
<feature type="transmembrane region" description="Helical" evidence="7">
    <location>
        <begin position="44"/>
        <end position="64"/>
    </location>
</feature>
<proteinExistence type="predicted"/>
<keyword evidence="11" id="KW-1185">Reference proteome</keyword>
<dbReference type="Proteomes" id="UP000192722">
    <property type="component" value="Unassembled WGS sequence"/>
</dbReference>
<feature type="transmembrane region" description="Helical" evidence="7">
    <location>
        <begin position="71"/>
        <end position="88"/>
    </location>
</feature>
<accession>A0AA41BXD7</accession>
<dbReference type="PANTHER" id="PTHR23517:SF3">
    <property type="entry name" value="INTEGRAL MEMBRANE TRANSPORT PROTEIN"/>
    <property type="match status" value="1"/>
</dbReference>
<keyword evidence="2" id="KW-0813">Transport</keyword>
<evidence type="ECO:0000256" key="6">
    <source>
        <dbReference type="ARBA" id="ARBA00023136"/>
    </source>
</evidence>
<comment type="caution">
    <text evidence="9">The sequence shown here is derived from an EMBL/GenBank/DDBJ whole genome shotgun (WGS) entry which is preliminary data.</text>
</comment>
<evidence type="ECO:0000256" key="3">
    <source>
        <dbReference type="ARBA" id="ARBA00022475"/>
    </source>
</evidence>
<evidence type="ECO:0000313" key="9">
    <source>
        <dbReference type="EMBL" id="MBF6637814.1"/>
    </source>
</evidence>
<evidence type="ECO:0000313" key="11">
    <source>
        <dbReference type="Proteomes" id="UP000192722"/>
    </source>
</evidence>
<feature type="transmembrane region" description="Helical" evidence="7">
    <location>
        <begin position="94"/>
        <end position="115"/>
    </location>
</feature>
<dbReference type="InterPro" id="IPR050171">
    <property type="entry name" value="MFS_Transporters"/>
</dbReference>
<feature type="transmembrane region" description="Helical" evidence="7">
    <location>
        <begin position="12"/>
        <end position="32"/>
    </location>
</feature>
<dbReference type="PANTHER" id="PTHR23517">
    <property type="entry name" value="RESISTANCE PROTEIN MDTM, PUTATIVE-RELATED-RELATED"/>
    <property type="match status" value="1"/>
</dbReference>
<dbReference type="PROSITE" id="PS50850">
    <property type="entry name" value="MFS"/>
    <property type="match status" value="1"/>
</dbReference>
<evidence type="ECO:0000259" key="8">
    <source>
        <dbReference type="PROSITE" id="PS50850"/>
    </source>
</evidence>
<gene>
    <name evidence="10" type="ORF">BS639_05705</name>
    <name evidence="9" type="ORF">ITX54_14200</name>
</gene>
<feature type="transmembrane region" description="Helical" evidence="7">
    <location>
        <begin position="215"/>
        <end position="235"/>
    </location>
</feature>
<dbReference type="EMBL" id="MRWD01000010">
    <property type="protein sequence ID" value="ORJ22140.1"/>
    <property type="molecule type" value="Genomic_DNA"/>
</dbReference>
<keyword evidence="6 7" id="KW-0472">Membrane</keyword>